<evidence type="ECO:0000313" key="3">
    <source>
        <dbReference type="WBParaSite" id="ACOC_0000577201-mRNA-1"/>
    </source>
</evidence>
<gene>
    <name evidence="1" type="ORF">ACOC_LOCUS5773</name>
</gene>
<dbReference type="WBParaSite" id="ACOC_0000577201-mRNA-1">
    <property type="protein sequence ID" value="ACOC_0000577201-mRNA-1"/>
    <property type="gene ID" value="ACOC_0000577201"/>
</dbReference>
<accession>A0A158PGW8</accession>
<sequence length="215" mass="24809">MIQINAYSVGVQQLCSEGKFFNEDTEQCESCAECTHAQFERCILKRYRSSGDEKKFVKKFGKKFVDSIFVVDDKVIDEAWNRMEWYQVENLAESSSVIMEKIKSPVSNCNTQLKAIDVEELPDRRTLPPLPTDDEYDDEEYDDNDILAPIQLALPSSEEELIGKVEKEFEEDKVQPINVNEGKIGQDDEFSDEDNELLHHNDRISIVAIAFRNKQ</sequence>
<dbReference type="Proteomes" id="UP000267027">
    <property type="component" value="Unassembled WGS sequence"/>
</dbReference>
<evidence type="ECO:0000313" key="2">
    <source>
        <dbReference type="Proteomes" id="UP000267027"/>
    </source>
</evidence>
<proteinExistence type="predicted"/>
<evidence type="ECO:0000313" key="1">
    <source>
        <dbReference type="EMBL" id="VDM57358.1"/>
    </source>
</evidence>
<dbReference type="OrthoDB" id="5874383at2759"/>
<reference evidence="1 2" key="2">
    <citation type="submission" date="2018-11" db="EMBL/GenBank/DDBJ databases">
        <authorList>
            <consortium name="Pathogen Informatics"/>
        </authorList>
    </citation>
    <scope>NUCLEOTIDE SEQUENCE [LARGE SCALE GENOMIC DNA]</scope>
    <source>
        <strain evidence="1 2">Costa Rica</strain>
    </source>
</reference>
<organism evidence="3">
    <name type="scientific">Angiostrongylus costaricensis</name>
    <name type="common">Nematode worm</name>
    <dbReference type="NCBI Taxonomy" id="334426"/>
    <lineage>
        <taxon>Eukaryota</taxon>
        <taxon>Metazoa</taxon>
        <taxon>Ecdysozoa</taxon>
        <taxon>Nematoda</taxon>
        <taxon>Chromadorea</taxon>
        <taxon>Rhabditida</taxon>
        <taxon>Rhabditina</taxon>
        <taxon>Rhabditomorpha</taxon>
        <taxon>Strongyloidea</taxon>
        <taxon>Metastrongylidae</taxon>
        <taxon>Angiostrongylus</taxon>
    </lineage>
</organism>
<protein>
    <submittedName>
        <fullName evidence="1 3">Uncharacterized protein</fullName>
    </submittedName>
</protein>
<name>A0A158PGW8_ANGCS</name>
<dbReference type="AlphaFoldDB" id="A0A158PGW8"/>
<keyword evidence="2" id="KW-1185">Reference proteome</keyword>
<dbReference type="EMBL" id="UYYA01003893">
    <property type="protein sequence ID" value="VDM57358.1"/>
    <property type="molecule type" value="Genomic_DNA"/>
</dbReference>
<reference evidence="3" key="1">
    <citation type="submission" date="2016-04" db="UniProtKB">
        <authorList>
            <consortium name="WormBaseParasite"/>
        </authorList>
    </citation>
    <scope>IDENTIFICATION</scope>
</reference>